<dbReference type="InterPro" id="IPR007656">
    <property type="entry name" value="GTD-bd"/>
</dbReference>
<feature type="region of interest" description="Disordered" evidence="6">
    <location>
        <begin position="124"/>
        <end position="180"/>
    </location>
</feature>
<feature type="domain" description="GTD-binding" evidence="8">
    <location>
        <begin position="261"/>
        <end position="359"/>
    </location>
</feature>
<feature type="coiled-coil region" evidence="5">
    <location>
        <begin position="263"/>
        <end position="325"/>
    </location>
</feature>
<protein>
    <recommendedName>
        <fullName evidence="8">GTD-binding domain-containing protein</fullName>
    </recommendedName>
</protein>
<feature type="compositionally biased region" description="Low complexity" evidence="6">
    <location>
        <begin position="125"/>
        <end position="140"/>
    </location>
</feature>
<dbReference type="Pfam" id="PF04576">
    <property type="entry name" value="Zein-binding"/>
    <property type="match status" value="1"/>
</dbReference>
<evidence type="ECO:0000256" key="1">
    <source>
        <dbReference type="ARBA" id="ARBA00004370"/>
    </source>
</evidence>
<dbReference type="PANTHER" id="PTHR31422">
    <property type="entry name" value="BNAANNG28530D PROTEIN"/>
    <property type="match status" value="1"/>
</dbReference>
<keyword evidence="2 7" id="KW-0812">Transmembrane</keyword>
<keyword evidence="4 7" id="KW-0472">Membrane</keyword>
<evidence type="ECO:0000313" key="10">
    <source>
        <dbReference type="Proteomes" id="UP001153076"/>
    </source>
</evidence>
<sequence>MACRDIGHSWTFSGLVGAFLDLAIAYFLLCCSAVTFFTAKFLGLFGFSLPCPCNGLFGFPYRGPCLQKLLVDRPAETVSSVHFYVKSKFPFDVIFARNDHCQLNVKLLKERKLGDGGLELEAEASYSSSSDPRRSQQSFSGSDSIGKIDFKGKGTANQKQRCSLRRRRRGSIDYGRLTPSSSYEHMRSDARVLHRSPSEPCKIGSLLISEKLMPMSLPDPSAISGKTVADDEPDNGENKLVYNSATSLENIRNKVGNQDENALRILEHALEEEQAARAALCAELEQERSAAATAADEAMAMISRLQEEKASIEIEARQYQRILEEKSAYDAEEMNILKEIIVMREREKHFLEREVEAYRKVIQDSEGLASLVRETQGQNEASIFDSSVDAMLMLQQLSESLDKRGSLQDESNYLDYASTSVEKQTCTAPVSEQSSIMELDDKCKLAEGIDSPEYSSVIQDHLHNGDESSQDIQEKGMLSIDEIPSPQFCKSSCSPDHDFLVNNMVVEEQRQNDNVYPLQRTLDGLKKVEDGEVVKVGVSDPHVHDVHIVDSKCDICSKSTSKRVNHLLMQSNALKFELQLEGSNFERVNESANTMRAELDIGRSCSDIVHRFPSVSSSPGRSYVSELRRNSLSAVDHERLKIDNEVGWLRERLRAVQEEKEKLKNSLERRERGRTELQLLEDIATHLREIRHLTEPEKSSRHALPPLSSKVGPVILLLCVC</sequence>
<evidence type="ECO:0000256" key="4">
    <source>
        <dbReference type="ARBA" id="ARBA00023136"/>
    </source>
</evidence>
<keyword evidence="3 7" id="KW-1133">Transmembrane helix</keyword>
<evidence type="ECO:0000313" key="9">
    <source>
        <dbReference type="EMBL" id="KAJ8424970.1"/>
    </source>
</evidence>
<evidence type="ECO:0000256" key="2">
    <source>
        <dbReference type="ARBA" id="ARBA00022692"/>
    </source>
</evidence>
<comment type="subcellular location">
    <subcellularLocation>
        <location evidence="1">Membrane</location>
    </subcellularLocation>
</comment>
<evidence type="ECO:0000256" key="6">
    <source>
        <dbReference type="SAM" id="MobiDB-lite"/>
    </source>
</evidence>
<dbReference type="EMBL" id="JAKOGI010001567">
    <property type="protein sequence ID" value="KAJ8424970.1"/>
    <property type="molecule type" value="Genomic_DNA"/>
</dbReference>
<evidence type="ECO:0000256" key="3">
    <source>
        <dbReference type="ARBA" id="ARBA00022989"/>
    </source>
</evidence>
<dbReference type="OrthoDB" id="1933744at2759"/>
<keyword evidence="5" id="KW-0175">Coiled coil</keyword>
<dbReference type="PROSITE" id="PS51775">
    <property type="entry name" value="GTD_BINDING"/>
    <property type="match status" value="1"/>
</dbReference>
<dbReference type="Proteomes" id="UP001153076">
    <property type="component" value="Unassembled WGS sequence"/>
</dbReference>
<feature type="coiled-coil region" evidence="5">
    <location>
        <begin position="646"/>
        <end position="676"/>
    </location>
</feature>
<keyword evidence="10" id="KW-1185">Reference proteome</keyword>
<reference evidence="9" key="1">
    <citation type="submission" date="2022-04" db="EMBL/GenBank/DDBJ databases">
        <title>Carnegiea gigantea Genome sequencing and assembly v2.</title>
        <authorList>
            <person name="Copetti D."/>
            <person name="Sanderson M.J."/>
            <person name="Burquez A."/>
            <person name="Wojciechowski M.F."/>
        </authorList>
    </citation>
    <scope>NUCLEOTIDE SEQUENCE</scope>
    <source>
        <strain evidence="9">SGP5-SGP5p</strain>
        <tissue evidence="9">Aerial part</tissue>
    </source>
</reference>
<name>A0A9Q1JMT0_9CARY</name>
<accession>A0A9Q1JMT0</accession>
<dbReference type="PANTHER" id="PTHR31422:SF3">
    <property type="entry name" value="GTD-BINDING DOMAIN-CONTAINING PROTEIN"/>
    <property type="match status" value="1"/>
</dbReference>
<evidence type="ECO:0000256" key="5">
    <source>
        <dbReference type="SAM" id="Coils"/>
    </source>
</evidence>
<comment type="caution">
    <text evidence="9">The sequence shown here is derived from an EMBL/GenBank/DDBJ whole genome shotgun (WGS) entry which is preliminary data.</text>
</comment>
<dbReference type="GO" id="GO:0016020">
    <property type="term" value="C:membrane"/>
    <property type="evidence" value="ECO:0007669"/>
    <property type="project" value="UniProtKB-SubCell"/>
</dbReference>
<gene>
    <name evidence="9" type="ORF">Cgig2_001825</name>
</gene>
<dbReference type="GO" id="GO:0080115">
    <property type="term" value="F:myosin XI tail binding"/>
    <property type="evidence" value="ECO:0007669"/>
    <property type="project" value="UniProtKB-ARBA"/>
</dbReference>
<organism evidence="9 10">
    <name type="scientific">Carnegiea gigantea</name>
    <dbReference type="NCBI Taxonomy" id="171969"/>
    <lineage>
        <taxon>Eukaryota</taxon>
        <taxon>Viridiplantae</taxon>
        <taxon>Streptophyta</taxon>
        <taxon>Embryophyta</taxon>
        <taxon>Tracheophyta</taxon>
        <taxon>Spermatophyta</taxon>
        <taxon>Magnoliopsida</taxon>
        <taxon>eudicotyledons</taxon>
        <taxon>Gunneridae</taxon>
        <taxon>Pentapetalae</taxon>
        <taxon>Caryophyllales</taxon>
        <taxon>Cactineae</taxon>
        <taxon>Cactaceae</taxon>
        <taxon>Cactoideae</taxon>
        <taxon>Echinocereeae</taxon>
        <taxon>Carnegiea</taxon>
    </lineage>
</organism>
<evidence type="ECO:0000256" key="7">
    <source>
        <dbReference type="SAM" id="Phobius"/>
    </source>
</evidence>
<dbReference type="AlphaFoldDB" id="A0A9Q1JMT0"/>
<proteinExistence type="predicted"/>
<feature type="transmembrane region" description="Helical" evidence="7">
    <location>
        <begin position="12"/>
        <end position="37"/>
    </location>
</feature>
<evidence type="ECO:0000259" key="8">
    <source>
        <dbReference type="PROSITE" id="PS51775"/>
    </source>
</evidence>